<comment type="caution">
    <text evidence="6">Lacks conserved residue(s) required for the propagation of feature annotation.</text>
</comment>
<dbReference type="InterPro" id="IPR002504">
    <property type="entry name" value="NADK"/>
</dbReference>
<comment type="catalytic activity">
    <reaction evidence="5 6">
        <text>NAD(+) + ATP = ADP + NADP(+) + H(+)</text>
        <dbReference type="Rhea" id="RHEA:18629"/>
        <dbReference type="ChEBI" id="CHEBI:15378"/>
        <dbReference type="ChEBI" id="CHEBI:30616"/>
        <dbReference type="ChEBI" id="CHEBI:57540"/>
        <dbReference type="ChEBI" id="CHEBI:58349"/>
        <dbReference type="ChEBI" id="CHEBI:456216"/>
        <dbReference type="EC" id="2.7.1.23"/>
    </reaction>
</comment>
<feature type="binding site" evidence="6">
    <location>
        <begin position="142"/>
        <end position="143"/>
    </location>
    <ligand>
        <name>NAD(+)</name>
        <dbReference type="ChEBI" id="CHEBI:57540"/>
    </ligand>
</feature>
<evidence type="ECO:0000313" key="8">
    <source>
        <dbReference type="Proteomes" id="UP000789803"/>
    </source>
</evidence>
<dbReference type="Proteomes" id="UP000789803">
    <property type="component" value="Unassembled WGS sequence"/>
</dbReference>
<evidence type="ECO:0000256" key="4">
    <source>
        <dbReference type="ARBA" id="ARBA00023027"/>
    </source>
</evidence>
<keyword evidence="6" id="KW-0067">ATP-binding</keyword>
<evidence type="ECO:0000256" key="3">
    <source>
        <dbReference type="ARBA" id="ARBA00022857"/>
    </source>
</evidence>
<keyword evidence="6" id="KW-0963">Cytoplasm</keyword>
<dbReference type="Pfam" id="PF01513">
    <property type="entry name" value="NAD_kinase"/>
    <property type="match status" value="1"/>
</dbReference>
<dbReference type="InterPro" id="IPR016064">
    <property type="entry name" value="NAD/diacylglycerol_kinase_sf"/>
</dbReference>
<dbReference type="EC" id="2.7.1.23" evidence="6"/>
<feature type="binding site" evidence="6">
    <location>
        <position position="239"/>
    </location>
    <ligand>
        <name>NAD(+)</name>
        <dbReference type="ChEBI" id="CHEBI:57540"/>
    </ligand>
</feature>
<evidence type="ECO:0000256" key="6">
    <source>
        <dbReference type="HAMAP-Rule" id="MF_00361"/>
    </source>
</evidence>
<dbReference type="PANTHER" id="PTHR20275">
    <property type="entry name" value="NAD KINASE"/>
    <property type="match status" value="1"/>
</dbReference>
<dbReference type="RefSeq" id="WP_229932155.1">
    <property type="nucleotide sequence ID" value="NZ_CAJHOF010000002.1"/>
</dbReference>
<sequence>MQNSKKFALVAKQNNQLEKNYKILVEILSKYDVEILAEKSLSDRLGIVGYELKDLAKKCELIISLGGDGTLISTCRKIAQYNVAVLGIHAGTLGFLTDVAMSGIEKFFIDYFNGVYNIHEPYMLDILLEKQNGEILKKIAFNDAVIMRAKPASMAKIQAYLNDKIFNSYYGDGVIVSSPVGSTAYNMSAGGSIIYPLSSVFTLTPICSHSFSQRPIILPFGFSVEFRAYMDEVLVIDGQDTFKMANYKSVRVGLSNHRAKLIRSVSRDYFQILKEKLCWGQE</sequence>
<feature type="active site" description="Proton acceptor" evidence="6">
    <location>
        <position position="68"/>
    </location>
</feature>
<comment type="cofactor">
    <cofactor evidence="6">
        <name>a divalent metal cation</name>
        <dbReference type="ChEBI" id="CHEBI:60240"/>
    </cofactor>
</comment>
<dbReference type="Pfam" id="PF20143">
    <property type="entry name" value="NAD_kinase_C"/>
    <property type="match status" value="1"/>
</dbReference>
<dbReference type="NCBIfam" id="NF010679">
    <property type="entry name" value="PRK14077.1"/>
    <property type="match status" value="1"/>
</dbReference>
<dbReference type="HAMAP" id="MF_00361">
    <property type="entry name" value="NAD_kinase"/>
    <property type="match status" value="1"/>
</dbReference>
<proteinExistence type="inferred from homology"/>
<comment type="similarity">
    <text evidence="6">Belongs to the NAD kinase family.</text>
</comment>
<evidence type="ECO:0000313" key="7">
    <source>
        <dbReference type="EMBL" id="CAD7287460.1"/>
    </source>
</evidence>
<dbReference type="InterPro" id="IPR017438">
    <property type="entry name" value="ATP-NAD_kinase_N"/>
</dbReference>
<dbReference type="Gene3D" id="2.60.200.30">
    <property type="entry name" value="Probable inorganic polyphosphate/atp-NAD kinase, domain 2"/>
    <property type="match status" value="1"/>
</dbReference>
<comment type="caution">
    <text evidence="7">The sequence shown here is derived from an EMBL/GenBank/DDBJ whole genome shotgun (WGS) entry which is preliminary data.</text>
</comment>
<dbReference type="InterPro" id="IPR017437">
    <property type="entry name" value="ATP-NAD_kinase_PpnK-typ_C"/>
</dbReference>
<keyword evidence="6" id="KW-0547">Nucleotide-binding</keyword>
<keyword evidence="8" id="KW-1185">Reference proteome</keyword>
<evidence type="ECO:0000256" key="5">
    <source>
        <dbReference type="ARBA" id="ARBA00047925"/>
    </source>
</evidence>
<dbReference type="EMBL" id="CAJHOF010000002">
    <property type="protein sequence ID" value="CAD7287460.1"/>
    <property type="molecule type" value="Genomic_DNA"/>
</dbReference>
<keyword evidence="3 6" id="KW-0521">NADP</keyword>
<feature type="binding site" evidence="6">
    <location>
        <begin position="183"/>
        <end position="188"/>
    </location>
    <ligand>
        <name>NAD(+)</name>
        <dbReference type="ChEBI" id="CHEBI:57540"/>
    </ligand>
</feature>
<dbReference type="Gene3D" id="3.40.50.10330">
    <property type="entry name" value="Probable inorganic polyphosphate/atp-NAD kinase, domain 1"/>
    <property type="match status" value="1"/>
</dbReference>
<reference evidence="7 8" key="1">
    <citation type="submission" date="2020-11" db="EMBL/GenBank/DDBJ databases">
        <authorList>
            <person name="Peeters C."/>
        </authorList>
    </citation>
    <scope>NUCLEOTIDE SEQUENCE [LARGE SCALE GENOMIC DNA]</scope>
    <source>
        <strain evidence="7 8">LMG 7974</strain>
    </source>
</reference>
<dbReference type="GO" id="GO:0003951">
    <property type="term" value="F:NAD+ kinase activity"/>
    <property type="evidence" value="ECO:0007669"/>
    <property type="project" value="UniProtKB-EC"/>
</dbReference>
<keyword evidence="1 6" id="KW-0808">Transferase</keyword>
<feature type="binding site" evidence="6">
    <location>
        <position position="172"/>
    </location>
    <ligand>
        <name>NAD(+)</name>
        <dbReference type="ChEBI" id="CHEBI:57540"/>
    </ligand>
</feature>
<feature type="binding site" evidence="6">
    <location>
        <begin position="68"/>
        <end position="69"/>
    </location>
    <ligand>
        <name>NAD(+)</name>
        <dbReference type="ChEBI" id="CHEBI:57540"/>
    </ligand>
</feature>
<name>A0ABN7K5S4_9BACT</name>
<feature type="binding site" evidence="6">
    <location>
        <position position="180"/>
    </location>
    <ligand>
        <name>NAD(+)</name>
        <dbReference type="ChEBI" id="CHEBI:57540"/>
    </ligand>
</feature>
<dbReference type="SUPFAM" id="SSF111331">
    <property type="entry name" value="NAD kinase/diacylglycerol kinase-like"/>
    <property type="match status" value="1"/>
</dbReference>
<comment type="subcellular location">
    <subcellularLocation>
        <location evidence="6">Cytoplasm</location>
    </subcellularLocation>
</comment>
<keyword evidence="2 6" id="KW-0418">Kinase</keyword>
<comment type="function">
    <text evidence="6">Involved in the regulation of the intracellular balance of NAD and NADP, and is a key enzyme in the biosynthesis of NADP. Catalyzes specifically the phosphorylation on 2'-hydroxyl of the adenosine moiety of NAD to yield NADP.</text>
</comment>
<evidence type="ECO:0000256" key="1">
    <source>
        <dbReference type="ARBA" id="ARBA00022679"/>
    </source>
</evidence>
<organism evidence="7 8">
    <name type="scientific">Campylobacter majalis</name>
    <dbReference type="NCBI Taxonomy" id="2790656"/>
    <lineage>
        <taxon>Bacteria</taxon>
        <taxon>Pseudomonadati</taxon>
        <taxon>Campylobacterota</taxon>
        <taxon>Epsilonproteobacteria</taxon>
        <taxon>Campylobacterales</taxon>
        <taxon>Campylobacteraceae</taxon>
        <taxon>Campylobacter</taxon>
    </lineage>
</organism>
<evidence type="ECO:0000256" key="2">
    <source>
        <dbReference type="ARBA" id="ARBA00022777"/>
    </source>
</evidence>
<keyword evidence="4 6" id="KW-0520">NAD</keyword>
<protein>
    <recommendedName>
        <fullName evidence="6">NAD kinase</fullName>
        <ecNumber evidence="6">2.7.1.23</ecNumber>
    </recommendedName>
    <alternativeName>
        <fullName evidence="6">ATP-dependent NAD kinase</fullName>
    </alternativeName>
</protein>
<dbReference type="PANTHER" id="PTHR20275:SF0">
    <property type="entry name" value="NAD KINASE"/>
    <property type="match status" value="1"/>
</dbReference>
<accession>A0ABN7K5S4</accession>
<gene>
    <name evidence="6 7" type="primary">nadK</name>
    <name evidence="7" type="ORF">LMG7974_00339</name>
</gene>